<proteinExistence type="inferred from homology"/>
<dbReference type="Pfam" id="PF08212">
    <property type="entry name" value="Lipocalin_2"/>
    <property type="match status" value="1"/>
</dbReference>
<dbReference type="InterPro" id="IPR012674">
    <property type="entry name" value="Calycin"/>
</dbReference>
<dbReference type="PIRSF" id="PIRSF036893">
    <property type="entry name" value="Lipocalin_ApoD"/>
    <property type="match status" value="1"/>
</dbReference>
<dbReference type="Gene3D" id="2.40.128.20">
    <property type="match status" value="1"/>
</dbReference>
<accession>A0A370KG43</accession>
<feature type="domain" description="Lipocalin/cytosolic fatty-acid binding" evidence="3">
    <location>
        <begin position="34"/>
        <end position="174"/>
    </location>
</feature>
<name>A0A370KG43_9HYPH</name>
<feature type="chain" id="PRO_5016488659" description="Outer membrane lipoprotein Blc" evidence="2">
    <location>
        <begin position="27"/>
        <end position="174"/>
    </location>
</feature>
<evidence type="ECO:0000313" key="5">
    <source>
        <dbReference type="Proteomes" id="UP000254939"/>
    </source>
</evidence>
<reference evidence="4 5" key="1">
    <citation type="submission" date="2017-03" db="EMBL/GenBank/DDBJ databases">
        <title>Genome analysis of Rhizobial strains effectives or ineffectives for nitrogen fixation isolated from bean seeds.</title>
        <authorList>
            <person name="Peralta H."/>
            <person name="Aguilar-Vera A."/>
            <person name="Mora Y."/>
            <person name="Vargas-Lagunas C."/>
            <person name="Girard L."/>
            <person name="Mora J."/>
        </authorList>
    </citation>
    <scope>NUCLEOTIDE SEQUENCE [LARGE SCALE GENOMIC DNA]</scope>
    <source>
        <strain evidence="4 5">CCGM3</strain>
    </source>
</reference>
<evidence type="ECO:0000256" key="1">
    <source>
        <dbReference type="ARBA" id="ARBA00006889"/>
    </source>
</evidence>
<comment type="subunit">
    <text evidence="2">Homodimer.</text>
</comment>
<dbReference type="GO" id="GO:0008289">
    <property type="term" value="F:lipid binding"/>
    <property type="evidence" value="ECO:0007669"/>
    <property type="project" value="UniProtKB-UniRule"/>
</dbReference>
<keyword evidence="2" id="KW-0472">Membrane</keyword>
<dbReference type="InterPro" id="IPR047202">
    <property type="entry name" value="Lipocalin_Blc-like_dom"/>
</dbReference>
<dbReference type="EMBL" id="NAAC01000046">
    <property type="protein sequence ID" value="RDJ02693.1"/>
    <property type="molecule type" value="Genomic_DNA"/>
</dbReference>
<dbReference type="InterPro" id="IPR000566">
    <property type="entry name" value="Lipocln_cytosolic_FA-bd_dom"/>
</dbReference>
<sequence length="174" mass="19676">MNLISVRYLIAPILASLAFWNAQASAAERSLRIGLDHYSGTWLEVARRPMALTDGCVAGYSTYKRSGASAVSVEDGCRVGKPTGKLRQVHGDGRILDYGNTNGAMRVRYPFFIVYEYQILYKAADQSWFISADPQRYNLWIYSRRVPNSAELRRMVSKAKELGYDVHKLEFPAQ</sequence>
<feature type="signal peptide" evidence="2">
    <location>
        <begin position="1"/>
        <end position="26"/>
    </location>
</feature>
<dbReference type="Proteomes" id="UP000254939">
    <property type="component" value="Unassembled WGS sequence"/>
</dbReference>
<dbReference type="GO" id="GO:0009279">
    <property type="term" value="C:cell outer membrane"/>
    <property type="evidence" value="ECO:0007669"/>
    <property type="project" value="UniProtKB-SubCell"/>
</dbReference>
<organism evidence="4 5">
    <name type="scientific">Rhizobium grahamii</name>
    <dbReference type="NCBI Taxonomy" id="1120045"/>
    <lineage>
        <taxon>Bacteria</taxon>
        <taxon>Pseudomonadati</taxon>
        <taxon>Pseudomonadota</taxon>
        <taxon>Alphaproteobacteria</taxon>
        <taxon>Hyphomicrobiales</taxon>
        <taxon>Rhizobiaceae</taxon>
        <taxon>Rhizobium/Agrobacterium group</taxon>
        <taxon>Rhizobium</taxon>
    </lineage>
</organism>
<comment type="similarity">
    <text evidence="1 2">Belongs to the calycin superfamily. Lipocalin family.</text>
</comment>
<comment type="caution">
    <text evidence="4">The sequence shown here is derived from an EMBL/GenBank/DDBJ whole genome shotgun (WGS) entry which is preliminary data.</text>
</comment>
<dbReference type="CDD" id="cd19438">
    <property type="entry name" value="lipocalin_Blc-like"/>
    <property type="match status" value="1"/>
</dbReference>
<dbReference type="SUPFAM" id="SSF50814">
    <property type="entry name" value="Lipocalins"/>
    <property type="match status" value="1"/>
</dbReference>
<dbReference type="RefSeq" id="WP_114715751.1">
    <property type="nucleotide sequence ID" value="NZ_KZ857269.1"/>
</dbReference>
<evidence type="ECO:0000256" key="2">
    <source>
        <dbReference type="PIRNR" id="PIRNR036893"/>
    </source>
</evidence>
<keyword evidence="2" id="KW-0449">Lipoprotein</keyword>
<comment type="subcellular location">
    <subcellularLocation>
        <location evidence="2">Cell outer membrane</location>
    </subcellularLocation>
</comment>
<keyword evidence="2" id="KW-0998">Cell outer membrane</keyword>
<keyword evidence="2" id="KW-0732">Signal</keyword>
<dbReference type="AlphaFoldDB" id="A0A370KG43"/>
<comment type="function">
    <text evidence="2">Involved in the storage or transport of lipids necessary for membrane maintenance under stressful conditions. Displays a binding preference for lysophospholipids.</text>
</comment>
<evidence type="ECO:0000313" key="4">
    <source>
        <dbReference type="EMBL" id="RDJ02693.1"/>
    </source>
</evidence>
<keyword evidence="2" id="KW-0446">Lipid-binding</keyword>
<protein>
    <recommendedName>
        <fullName evidence="2">Outer membrane lipoprotein Blc</fullName>
    </recommendedName>
</protein>
<dbReference type="OrthoDB" id="594739at2"/>
<evidence type="ECO:0000259" key="3">
    <source>
        <dbReference type="Pfam" id="PF08212"/>
    </source>
</evidence>
<dbReference type="InterPro" id="IPR022271">
    <property type="entry name" value="Lipocalin_ApoD"/>
</dbReference>
<gene>
    <name evidence="4" type="ORF">B5K06_31915</name>
</gene>